<reference evidence="13 15" key="2">
    <citation type="journal article" date="2013" name="Nature">
        <title>Insights into bilaterian evolution from three spiralian genomes.</title>
        <authorList>
            <person name="Simakov O."/>
            <person name="Marletaz F."/>
            <person name="Cho S.J."/>
            <person name="Edsinger-Gonzales E."/>
            <person name="Havlak P."/>
            <person name="Hellsten U."/>
            <person name="Kuo D.H."/>
            <person name="Larsson T."/>
            <person name="Lv J."/>
            <person name="Arendt D."/>
            <person name="Savage R."/>
            <person name="Osoegawa K."/>
            <person name="de Jong P."/>
            <person name="Grimwood J."/>
            <person name="Chapman J.A."/>
            <person name="Shapiro H."/>
            <person name="Aerts A."/>
            <person name="Otillar R.P."/>
            <person name="Terry A.Y."/>
            <person name="Boore J.L."/>
            <person name="Grigoriev I.V."/>
            <person name="Lindberg D.R."/>
            <person name="Seaver E.C."/>
            <person name="Weisblat D.A."/>
            <person name="Putnam N.H."/>
            <person name="Rokhsar D.S."/>
        </authorList>
    </citation>
    <scope>NUCLEOTIDE SEQUENCE</scope>
    <source>
        <strain evidence="13 15">I ESC-2004</strain>
    </source>
</reference>
<evidence type="ECO:0000256" key="11">
    <source>
        <dbReference type="SAM" id="MobiDB-lite"/>
    </source>
</evidence>
<protein>
    <submittedName>
        <fullName evidence="13 14">Uncharacterized protein</fullName>
    </submittedName>
</protein>
<reference evidence="15" key="1">
    <citation type="submission" date="2012-12" db="EMBL/GenBank/DDBJ databases">
        <authorList>
            <person name="Hellsten U."/>
            <person name="Grimwood J."/>
            <person name="Chapman J.A."/>
            <person name="Shapiro H."/>
            <person name="Aerts A."/>
            <person name="Otillar R.P."/>
            <person name="Terry A.Y."/>
            <person name="Boore J.L."/>
            <person name="Simakov O."/>
            <person name="Marletaz F."/>
            <person name="Cho S.-J."/>
            <person name="Edsinger-Gonzales E."/>
            <person name="Havlak P."/>
            <person name="Kuo D.-H."/>
            <person name="Larsson T."/>
            <person name="Lv J."/>
            <person name="Arendt D."/>
            <person name="Savage R."/>
            <person name="Osoegawa K."/>
            <person name="de Jong P."/>
            <person name="Lindberg D.R."/>
            <person name="Seaver E.C."/>
            <person name="Weisblat D.A."/>
            <person name="Putnam N.H."/>
            <person name="Grigoriev I.V."/>
            <person name="Rokhsar D.S."/>
        </authorList>
    </citation>
    <scope>NUCLEOTIDE SEQUENCE</scope>
    <source>
        <strain evidence="15">I ESC-2004</strain>
    </source>
</reference>
<sequence length="1046" mass="118752">MENFRERPSSARYKQASQTPHPPQGAEKRSINTFDKDTDQNIFALGDAASQMGNLDDLFAGAGFNLTQLIRDGPPPNITTTKYRVGSDGQRLQEDGAEATPESVSDDEEAPSATENPVEDKSGMVKVSTITKQMPDGRTVHTRVIQGPVRTKKRLMRITKETPEGPELLAEVEAPPDGDMSKILQFLPAALSKGETKFTEKDLENLAMPDSDTKDPDGDKIPRDTSTTPLLSNNLSQKNNNQHSIIKNRISSRKTKLSVTDSNEDETSDSRSNHAGPPSPHLKYSPSVRSSDHDQKSIGKRRISLYEDAIQVYDPAELGEIETEEMDGGGLCSFLKCLKSQGSPGKKSMPKTFCELRGRSGMMASEINTDDTLPGPQALIANYARMLYTNRPLFVETLFRAVKLDKLDVSRILCRIVLKSGMKLSHEDFREPESSATILHVALLYNHASIIDSLLRLGDSELILAKYETAEYRNQTSLHVAVANGNPELVEKLLLVLKQEERTQLINTVADGHYFKTQHSHGQLCLTAAAWAGDGQVIKILVKYGGQLAIKNLHGNTLLHSLVLQSAKHPDRIDYASLFNNVWEATGIWAEHLPYETNIPQQRELEKTQQQINVFRALLSIRNNDGNTPLALATITTSCLFRHMINLEKIFKIPQNKLGSIAWVTYDVTDITSFAHQTYNKFSVLHILAHSSQHLSRHANLDGEVDFMELEPIKAILERKWDVYRWVYITWLMIHLTYIVIFTAITSELNSCPGTNTTKPDSLESGFVEFKWFACFLILPALYIMLEITDLFGSRPYRVQFMQGQNYPIRLMKCIRSEWTITGNGPYRMVMVGFSVSCIYWFVLFASRDPHQDMALAMTLLLGWIFVLFFTRGCRVTCRFSIMIQKMFFRDLTYFLTVYGIVLIAFSFAMNAMFSYMETDDITVSMVIYDMMNVVTDLDSKQTTHRARHQMFAKLLLIFYAIFAVILLMNMLIAMMNTSYETIRVTRYNLWKQQQLSTMLMLERRLFWCKWLCAKSESDVWKKESPSDIRCYLDVTMLHTPSYRCV</sequence>
<organism evidence="13">
    <name type="scientific">Capitella teleta</name>
    <name type="common">Polychaete worm</name>
    <dbReference type="NCBI Taxonomy" id="283909"/>
    <lineage>
        <taxon>Eukaryota</taxon>
        <taxon>Metazoa</taxon>
        <taxon>Spiralia</taxon>
        <taxon>Lophotrochozoa</taxon>
        <taxon>Annelida</taxon>
        <taxon>Polychaeta</taxon>
        <taxon>Sedentaria</taxon>
        <taxon>Scolecida</taxon>
        <taxon>Capitellidae</taxon>
        <taxon>Capitella</taxon>
    </lineage>
</organism>
<dbReference type="Gene3D" id="1.25.40.20">
    <property type="entry name" value="Ankyrin repeat-containing domain"/>
    <property type="match status" value="1"/>
</dbReference>
<keyword evidence="3" id="KW-1003">Cell membrane</keyword>
<evidence type="ECO:0000256" key="2">
    <source>
        <dbReference type="ARBA" id="ARBA00022448"/>
    </source>
</evidence>
<dbReference type="OrthoDB" id="6281279at2759"/>
<evidence type="ECO:0000256" key="3">
    <source>
        <dbReference type="ARBA" id="ARBA00022475"/>
    </source>
</evidence>
<feature type="region of interest" description="Disordered" evidence="11">
    <location>
        <begin position="71"/>
        <end position="123"/>
    </location>
</feature>
<dbReference type="AlphaFoldDB" id="R7TAL9"/>
<dbReference type="EMBL" id="KB311808">
    <property type="protein sequence ID" value="ELT88527.1"/>
    <property type="molecule type" value="Genomic_DNA"/>
</dbReference>
<evidence type="ECO:0000256" key="5">
    <source>
        <dbReference type="ARBA" id="ARBA00022673"/>
    </source>
</evidence>
<feature type="transmembrane region" description="Helical" evidence="12">
    <location>
        <begin position="854"/>
        <end position="871"/>
    </location>
</feature>
<keyword evidence="10" id="KW-0040">ANK repeat</keyword>
<keyword evidence="2" id="KW-0813">Transport</keyword>
<keyword evidence="9" id="KW-0407">Ion channel</keyword>
<feature type="transmembrane region" description="Helical" evidence="12">
    <location>
        <begin position="892"/>
        <end position="916"/>
    </location>
</feature>
<dbReference type="PROSITE" id="PS50297">
    <property type="entry name" value="ANK_REP_REGION"/>
    <property type="match status" value="1"/>
</dbReference>
<dbReference type="PROSITE" id="PS50088">
    <property type="entry name" value="ANK_REPEAT"/>
    <property type="match status" value="1"/>
</dbReference>
<accession>R7TAL9</accession>
<dbReference type="InterPro" id="IPR002110">
    <property type="entry name" value="Ankyrin_rpt"/>
</dbReference>
<feature type="region of interest" description="Disordered" evidence="11">
    <location>
        <begin position="200"/>
        <end position="300"/>
    </location>
</feature>
<evidence type="ECO:0000256" key="8">
    <source>
        <dbReference type="ARBA" id="ARBA00023065"/>
    </source>
</evidence>
<evidence type="ECO:0000313" key="15">
    <source>
        <dbReference type="Proteomes" id="UP000014760"/>
    </source>
</evidence>
<dbReference type="InterPro" id="IPR036770">
    <property type="entry name" value="Ankyrin_rpt-contain_sf"/>
</dbReference>
<dbReference type="EnsemblMetazoa" id="CapteT209645">
    <property type="protein sequence ID" value="CapteP209645"/>
    <property type="gene ID" value="CapteG209645"/>
</dbReference>
<dbReference type="PANTHER" id="PTHR10582:SF2">
    <property type="entry name" value="INACTIVE"/>
    <property type="match status" value="1"/>
</dbReference>
<dbReference type="Proteomes" id="UP000014760">
    <property type="component" value="Unassembled WGS sequence"/>
</dbReference>
<comment type="subcellular location">
    <subcellularLocation>
        <location evidence="1">Cell membrane</location>
        <topology evidence="1">Multi-pass membrane protein</topology>
    </subcellularLocation>
</comment>
<keyword evidence="12" id="KW-0812">Transmembrane</keyword>
<keyword evidence="5" id="KW-0107">Calcium channel</keyword>
<dbReference type="PANTHER" id="PTHR10582">
    <property type="entry name" value="TRANSIENT RECEPTOR POTENTIAL ION CHANNEL PROTEIN"/>
    <property type="match status" value="1"/>
</dbReference>
<keyword evidence="4" id="KW-0109">Calcium transport</keyword>
<keyword evidence="8" id="KW-0406">Ion transport</keyword>
<evidence type="ECO:0000256" key="9">
    <source>
        <dbReference type="ARBA" id="ARBA00023303"/>
    </source>
</evidence>
<evidence type="ECO:0000256" key="1">
    <source>
        <dbReference type="ARBA" id="ARBA00004651"/>
    </source>
</evidence>
<feature type="transmembrane region" description="Helical" evidence="12">
    <location>
        <begin position="726"/>
        <end position="745"/>
    </location>
</feature>
<dbReference type="InterPro" id="IPR024862">
    <property type="entry name" value="TRPV"/>
</dbReference>
<reference evidence="14" key="3">
    <citation type="submission" date="2015-06" db="UniProtKB">
        <authorList>
            <consortium name="EnsemblMetazoa"/>
        </authorList>
    </citation>
    <scope>IDENTIFICATION</scope>
</reference>
<keyword evidence="12" id="KW-0472">Membrane</keyword>
<evidence type="ECO:0000256" key="6">
    <source>
        <dbReference type="ARBA" id="ARBA00022737"/>
    </source>
</evidence>
<dbReference type="GO" id="GO:0005262">
    <property type="term" value="F:calcium channel activity"/>
    <property type="evidence" value="ECO:0007669"/>
    <property type="project" value="UniProtKB-KW"/>
</dbReference>
<keyword evidence="6" id="KW-0677">Repeat</keyword>
<gene>
    <name evidence="13" type="ORF">CAPTEDRAFT_209645</name>
</gene>
<feature type="transmembrane region" description="Helical" evidence="12">
    <location>
        <begin position="829"/>
        <end position="848"/>
    </location>
</feature>
<evidence type="ECO:0000313" key="13">
    <source>
        <dbReference type="EMBL" id="ELT88527.1"/>
    </source>
</evidence>
<evidence type="ECO:0000256" key="12">
    <source>
        <dbReference type="SAM" id="Phobius"/>
    </source>
</evidence>
<feature type="transmembrane region" description="Helical" evidence="12">
    <location>
        <begin position="952"/>
        <end position="976"/>
    </location>
</feature>
<dbReference type="GO" id="GO:0005886">
    <property type="term" value="C:plasma membrane"/>
    <property type="evidence" value="ECO:0007669"/>
    <property type="project" value="UniProtKB-SubCell"/>
</dbReference>
<dbReference type="EMBL" id="AMQN01015332">
    <property type="status" value="NOT_ANNOTATED_CDS"/>
    <property type="molecule type" value="Genomic_DNA"/>
</dbReference>
<keyword evidence="7" id="KW-0106">Calcium</keyword>
<keyword evidence="12" id="KW-1133">Transmembrane helix</keyword>
<evidence type="ECO:0000256" key="4">
    <source>
        <dbReference type="ARBA" id="ARBA00022568"/>
    </source>
</evidence>
<proteinExistence type="predicted"/>
<feature type="repeat" description="ANK" evidence="10">
    <location>
        <begin position="473"/>
        <end position="494"/>
    </location>
</feature>
<dbReference type="HOGENOM" id="CLU_010841_0_0_1"/>
<evidence type="ECO:0000313" key="14">
    <source>
        <dbReference type="EnsemblMetazoa" id="CapteP209645"/>
    </source>
</evidence>
<evidence type="ECO:0000256" key="7">
    <source>
        <dbReference type="ARBA" id="ARBA00022837"/>
    </source>
</evidence>
<name>R7TAL9_CAPTE</name>
<dbReference type="GO" id="GO:0098703">
    <property type="term" value="P:calcium ion import across plasma membrane"/>
    <property type="evidence" value="ECO:0007669"/>
    <property type="project" value="TreeGrafter"/>
</dbReference>
<feature type="region of interest" description="Disordered" evidence="11">
    <location>
        <begin position="1"/>
        <end position="30"/>
    </location>
</feature>
<dbReference type="STRING" id="283909.R7TAL9"/>
<evidence type="ECO:0000256" key="10">
    <source>
        <dbReference type="PROSITE-ProRule" id="PRU00023"/>
    </source>
</evidence>
<feature type="compositionally biased region" description="Low complexity" evidence="11">
    <location>
        <begin position="230"/>
        <end position="242"/>
    </location>
</feature>
<dbReference type="SMART" id="SM00248">
    <property type="entry name" value="ANK"/>
    <property type="match status" value="3"/>
</dbReference>
<keyword evidence="15" id="KW-1185">Reference proteome</keyword>
<dbReference type="SUPFAM" id="SSF48403">
    <property type="entry name" value="Ankyrin repeat"/>
    <property type="match status" value="1"/>
</dbReference>
<feature type="compositionally biased region" description="Basic and acidic residues" evidence="11">
    <location>
        <begin position="211"/>
        <end position="223"/>
    </location>
</feature>